<comment type="caution">
    <text evidence="1">The sequence shown here is derived from an EMBL/GenBank/DDBJ whole genome shotgun (WGS) entry which is preliminary data.</text>
</comment>
<keyword evidence="2" id="KW-1185">Reference proteome</keyword>
<dbReference type="Proteomes" id="UP000801428">
    <property type="component" value="Unassembled WGS sequence"/>
</dbReference>
<dbReference type="AlphaFoldDB" id="A0A9P4TCX3"/>
<evidence type="ECO:0000313" key="1">
    <source>
        <dbReference type="EMBL" id="KAF3001459.1"/>
    </source>
</evidence>
<gene>
    <name evidence="1" type="ORF">E8E13_008310</name>
</gene>
<dbReference type="EMBL" id="SWKU01000013">
    <property type="protein sequence ID" value="KAF3001459.1"/>
    <property type="molecule type" value="Genomic_DNA"/>
</dbReference>
<sequence length="378" mass="43556">MGRDEWMSRDRLEFLRSSAFESEHAWQYDTSYMEHDAAAVALEHEIEHSLASISPDENSDEQIRIIKTQITIHRERQRALRPHLESGSGDFDGWGNDCTFVPAPNQWGANGDLDEESETLSSIHKLLTWQSSSPISVTPPYSPLYDELPSPDIPYHSLLDPYQAPVTYHLHRTREWTGISGSRNYVYTAREHSDKYAMYMLEAMHRGDNQITSADFFRVAEYPKTCIHILLSGIEKQRLSTSCKDAAYKSRCIHLDVKDAFSQSVKEYPDRQQKIPWSPRRFTYGGRRFVWKSGDSKDDSMPETLYEFRKEWAKPGSRTGKKCDDAQPLTKLVWGEKKRSGKVDSYTIHFAGGMDQVFREILLASQMARQTCLFTAMD</sequence>
<dbReference type="OrthoDB" id="5120991at2759"/>
<protein>
    <submittedName>
        <fullName evidence="1">Uncharacterized protein</fullName>
    </submittedName>
</protein>
<organism evidence="1 2">
    <name type="scientific">Curvularia kusanoi</name>
    <name type="common">Cochliobolus kusanoi</name>
    <dbReference type="NCBI Taxonomy" id="90978"/>
    <lineage>
        <taxon>Eukaryota</taxon>
        <taxon>Fungi</taxon>
        <taxon>Dikarya</taxon>
        <taxon>Ascomycota</taxon>
        <taxon>Pezizomycotina</taxon>
        <taxon>Dothideomycetes</taxon>
        <taxon>Pleosporomycetidae</taxon>
        <taxon>Pleosporales</taxon>
        <taxon>Pleosporineae</taxon>
        <taxon>Pleosporaceae</taxon>
        <taxon>Curvularia</taxon>
    </lineage>
</organism>
<accession>A0A9P4TCX3</accession>
<proteinExistence type="predicted"/>
<name>A0A9P4TCX3_CURKU</name>
<evidence type="ECO:0000313" key="2">
    <source>
        <dbReference type="Proteomes" id="UP000801428"/>
    </source>
</evidence>
<reference evidence="1" key="1">
    <citation type="submission" date="2019-04" db="EMBL/GenBank/DDBJ databases">
        <title>Sequencing of skin fungus with MAO and IRED activity.</title>
        <authorList>
            <person name="Marsaioli A.J."/>
            <person name="Bonatto J.M.C."/>
            <person name="Reis Junior O."/>
        </authorList>
    </citation>
    <scope>NUCLEOTIDE SEQUENCE</scope>
    <source>
        <strain evidence="1">30M1</strain>
    </source>
</reference>